<name>A0A831RR53_9GAMM</name>
<accession>A0A831RR53</accession>
<feature type="transmembrane region" description="Helical" evidence="8">
    <location>
        <begin position="265"/>
        <end position="288"/>
    </location>
</feature>
<evidence type="ECO:0000256" key="1">
    <source>
        <dbReference type="ARBA" id="ARBA00004651"/>
    </source>
</evidence>
<dbReference type="PANTHER" id="PTHR30294">
    <property type="entry name" value="MEMBRANE COMPONENT OF ABC TRANSPORTER YHHJ-RELATED"/>
    <property type="match status" value="1"/>
</dbReference>
<feature type="transmembrane region" description="Helical" evidence="8">
    <location>
        <begin position="295"/>
        <end position="313"/>
    </location>
</feature>
<feature type="transmembrane region" description="Helical" evidence="8">
    <location>
        <begin position="351"/>
        <end position="372"/>
    </location>
</feature>
<dbReference type="GO" id="GO:0140359">
    <property type="term" value="F:ABC-type transporter activity"/>
    <property type="evidence" value="ECO:0007669"/>
    <property type="project" value="InterPro"/>
</dbReference>
<feature type="transmembrane region" description="Helical" evidence="8">
    <location>
        <begin position="24"/>
        <end position="44"/>
    </location>
</feature>
<dbReference type="InterPro" id="IPR051449">
    <property type="entry name" value="ABC-2_transporter_component"/>
</dbReference>
<dbReference type="Proteomes" id="UP000886251">
    <property type="component" value="Unassembled WGS sequence"/>
</dbReference>
<keyword evidence="5 8" id="KW-0812">Transmembrane</keyword>
<keyword evidence="7 8" id="KW-0472">Membrane</keyword>
<feature type="transmembrane region" description="Helical" evidence="8">
    <location>
        <begin position="228"/>
        <end position="253"/>
    </location>
</feature>
<evidence type="ECO:0000256" key="6">
    <source>
        <dbReference type="ARBA" id="ARBA00022989"/>
    </source>
</evidence>
<organism evidence="10">
    <name type="scientific">Sedimenticola thiotaurini</name>
    <dbReference type="NCBI Taxonomy" id="1543721"/>
    <lineage>
        <taxon>Bacteria</taxon>
        <taxon>Pseudomonadati</taxon>
        <taxon>Pseudomonadota</taxon>
        <taxon>Gammaproteobacteria</taxon>
        <taxon>Chromatiales</taxon>
        <taxon>Sedimenticolaceae</taxon>
        <taxon>Sedimenticola</taxon>
    </lineage>
</organism>
<evidence type="ECO:0000256" key="3">
    <source>
        <dbReference type="ARBA" id="ARBA00022448"/>
    </source>
</evidence>
<feature type="transmembrane region" description="Helical" evidence="8">
    <location>
        <begin position="183"/>
        <end position="207"/>
    </location>
</feature>
<evidence type="ECO:0000313" key="10">
    <source>
        <dbReference type="EMBL" id="HEB97514.1"/>
    </source>
</evidence>
<dbReference type="Gene3D" id="3.40.1710.10">
    <property type="entry name" value="abc type-2 transporter like domain"/>
    <property type="match status" value="1"/>
</dbReference>
<feature type="domain" description="ABC transmembrane type-2" evidence="9">
    <location>
        <begin position="151"/>
        <end position="377"/>
    </location>
</feature>
<keyword evidence="3" id="KW-0813">Transport</keyword>
<sequence>MRLWWLRMRVMTAKELLQLSRDPVLLIILAWFFTADIYIAGSGISMDLRHASLAVLDRDRSEASRELIQRFRPPYFEYQGELSSGRQGIRRLDRGTSMLVLEIPPHFERDLEAGRSTAVQLQVDTTNTVLGTLATGYAARIVARYGEDRVLDRLGVTDQQLAAMPRIEARQRVWYNPNQVDPWFMSISELMTVITMLSLMLPAAAAVREKERGTIEQLAVSPLTPFQILFPKVIAMTLAILAGTAVALFLILFPVFHVPLKGSLSLFFAVTALYVLAVSGLGLFIASISRNLGQVSMLVIVVLMPMLLLSGAWTPPEAMPALLRHLMVISPLYWFIELGYGILLKGAGLAVLWDSVIGLSLLGAAIFGFGVMRFRRQFG</sequence>
<comment type="caution">
    <text evidence="10">The sequence shown here is derived from an EMBL/GenBank/DDBJ whole genome shotgun (WGS) entry which is preliminary data.</text>
</comment>
<dbReference type="PANTHER" id="PTHR30294:SF47">
    <property type="entry name" value="INNER MEMBRANE TRANSPORT PERMEASE YHHJ"/>
    <property type="match status" value="1"/>
</dbReference>
<reference evidence="10" key="1">
    <citation type="journal article" date="2020" name="mSystems">
        <title>Genome- and Community-Level Interaction Insights into Carbon Utilization and Element Cycling Functions of Hydrothermarchaeota in Hydrothermal Sediment.</title>
        <authorList>
            <person name="Zhou Z."/>
            <person name="Liu Y."/>
            <person name="Xu W."/>
            <person name="Pan J."/>
            <person name="Luo Z.H."/>
            <person name="Li M."/>
        </authorList>
    </citation>
    <scope>NUCLEOTIDE SEQUENCE [LARGE SCALE GENOMIC DNA]</scope>
    <source>
        <strain evidence="10">HyVt-443</strain>
    </source>
</reference>
<dbReference type="InterPro" id="IPR013525">
    <property type="entry name" value="ABC2_TM"/>
</dbReference>
<evidence type="ECO:0000259" key="9">
    <source>
        <dbReference type="PROSITE" id="PS51012"/>
    </source>
</evidence>
<evidence type="ECO:0000256" key="4">
    <source>
        <dbReference type="ARBA" id="ARBA00022475"/>
    </source>
</evidence>
<evidence type="ECO:0000256" key="7">
    <source>
        <dbReference type="ARBA" id="ARBA00023136"/>
    </source>
</evidence>
<comment type="subcellular location">
    <subcellularLocation>
        <location evidence="1">Cell membrane</location>
        <topology evidence="1">Multi-pass membrane protein</topology>
    </subcellularLocation>
</comment>
<comment type="similarity">
    <text evidence="2">Belongs to the ABC-2 integral membrane protein family.</text>
</comment>
<gene>
    <name evidence="10" type="ORF">ENI96_13915</name>
</gene>
<evidence type="ECO:0000256" key="8">
    <source>
        <dbReference type="SAM" id="Phobius"/>
    </source>
</evidence>
<keyword evidence="6 8" id="KW-1133">Transmembrane helix</keyword>
<dbReference type="AlphaFoldDB" id="A0A831RR53"/>
<dbReference type="Pfam" id="PF12698">
    <property type="entry name" value="ABC2_membrane_3"/>
    <property type="match status" value="1"/>
</dbReference>
<dbReference type="EMBL" id="DRKP01000175">
    <property type="protein sequence ID" value="HEB97514.1"/>
    <property type="molecule type" value="Genomic_DNA"/>
</dbReference>
<protein>
    <submittedName>
        <fullName evidence="10">ABC transporter permease</fullName>
    </submittedName>
</protein>
<dbReference type="PROSITE" id="PS51012">
    <property type="entry name" value="ABC_TM2"/>
    <property type="match status" value="1"/>
</dbReference>
<dbReference type="GO" id="GO:0005886">
    <property type="term" value="C:plasma membrane"/>
    <property type="evidence" value="ECO:0007669"/>
    <property type="project" value="UniProtKB-SubCell"/>
</dbReference>
<evidence type="ECO:0000256" key="2">
    <source>
        <dbReference type="ARBA" id="ARBA00007783"/>
    </source>
</evidence>
<keyword evidence="4" id="KW-1003">Cell membrane</keyword>
<evidence type="ECO:0000256" key="5">
    <source>
        <dbReference type="ARBA" id="ARBA00022692"/>
    </source>
</evidence>
<proteinExistence type="inferred from homology"/>
<dbReference type="InterPro" id="IPR047817">
    <property type="entry name" value="ABC2_TM_bact-type"/>
</dbReference>